<dbReference type="PANTHER" id="PTHR44757">
    <property type="entry name" value="DIGUANYLATE CYCLASE DGCP"/>
    <property type="match status" value="1"/>
</dbReference>
<dbReference type="RefSeq" id="WP_107966358.1">
    <property type="nucleotide sequence ID" value="NZ_NWBU01000004.1"/>
</dbReference>
<protein>
    <recommendedName>
        <fullName evidence="2">EAL domain-containing protein</fullName>
    </recommendedName>
</protein>
<dbReference type="SMART" id="SM00052">
    <property type="entry name" value="EAL"/>
    <property type="match status" value="1"/>
</dbReference>
<dbReference type="OrthoDB" id="9814202at2"/>
<accession>A0A2T5G1U7</accession>
<dbReference type="PANTHER" id="PTHR44757:SF2">
    <property type="entry name" value="BIOFILM ARCHITECTURE MAINTENANCE PROTEIN MBAA"/>
    <property type="match status" value="1"/>
</dbReference>
<evidence type="ECO:0000313" key="3">
    <source>
        <dbReference type="EMBL" id="PTQ13124.1"/>
    </source>
</evidence>
<name>A0A2T5G1U7_9SPHN</name>
<dbReference type="Pfam" id="PF00563">
    <property type="entry name" value="EAL"/>
    <property type="match status" value="1"/>
</dbReference>
<dbReference type="SUPFAM" id="SSF141868">
    <property type="entry name" value="EAL domain-like"/>
    <property type="match status" value="1"/>
</dbReference>
<feature type="domain" description="EAL" evidence="2">
    <location>
        <begin position="1"/>
        <end position="140"/>
    </location>
</feature>
<dbReference type="EMBL" id="NWBU01000004">
    <property type="protein sequence ID" value="PTQ13124.1"/>
    <property type="molecule type" value="Genomic_DNA"/>
</dbReference>
<evidence type="ECO:0000259" key="2">
    <source>
        <dbReference type="PROSITE" id="PS50883"/>
    </source>
</evidence>
<evidence type="ECO:0000256" key="1">
    <source>
        <dbReference type="SAM" id="MobiDB-lite"/>
    </source>
</evidence>
<keyword evidence="4" id="KW-1185">Reference proteome</keyword>
<reference evidence="3 4" key="1">
    <citation type="submission" date="2017-09" db="EMBL/GenBank/DDBJ databases">
        <title>Sphingomonas panjinensis sp.nov., isolated from oil-contaminated soil.</title>
        <authorList>
            <person name="Wang L."/>
            <person name="Chen L."/>
        </authorList>
    </citation>
    <scope>NUCLEOTIDE SEQUENCE [LARGE SCALE GENOMIC DNA]</scope>
    <source>
        <strain evidence="3 4">FW-11</strain>
    </source>
</reference>
<dbReference type="InterPro" id="IPR001633">
    <property type="entry name" value="EAL_dom"/>
</dbReference>
<dbReference type="InterPro" id="IPR035919">
    <property type="entry name" value="EAL_sf"/>
</dbReference>
<feature type="region of interest" description="Disordered" evidence="1">
    <location>
        <begin position="104"/>
        <end position="125"/>
    </location>
</feature>
<organism evidence="3 4">
    <name type="scientific">Sphingomonas oleivorans</name>
    <dbReference type="NCBI Taxonomy" id="1735121"/>
    <lineage>
        <taxon>Bacteria</taxon>
        <taxon>Pseudomonadati</taxon>
        <taxon>Pseudomonadota</taxon>
        <taxon>Alphaproteobacteria</taxon>
        <taxon>Sphingomonadales</taxon>
        <taxon>Sphingomonadaceae</taxon>
        <taxon>Sphingomonas</taxon>
    </lineage>
</organism>
<dbReference type="Proteomes" id="UP000244162">
    <property type="component" value="Unassembled WGS sequence"/>
</dbReference>
<dbReference type="InterPro" id="IPR052155">
    <property type="entry name" value="Biofilm_reg_signaling"/>
</dbReference>
<dbReference type="PROSITE" id="PS50883">
    <property type="entry name" value="EAL"/>
    <property type="match status" value="1"/>
</dbReference>
<gene>
    <name evidence="3" type="ORF">CLG96_03060</name>
</gene>
<dbReference type="Gene3D" id="3.20.20.450">
    <property type="entry name" value="EAL domain"/>
    <property type="match status" value="1"/>
</dbReference>
<sequence length="140" mass="15491">MNVSPVQFRLPNLVEQVAAILARTGLDGRRLELEITETVLMRDRETVLATLHRLKALGTRIAMDDFGTGYSSLSNLKSFPFDKIKIDRSFRAFCAANPISSRARGSGHIANGHEQGRQGRAGLPRRHLIDIAPATRAVRD</sequence>
<evidence type="ECO:0000313" key="4">
    <source>
        <dbReference type="Proteomes" id="UP000244162"/>
    </source>
</evidence>
<dbReference type="AlphaFoldDB" id="A0A2T5G1U7"/>
<proteinExistence type="predicted"/>
<comment type="caution">
    <text evidence="3">The sequence shown here is derived from an EMBL/GenBank/DDBJ whole genome shotgun (WGS) entry which is preliminary data.</text>
</comment>
<dbReference type="CDD" id="cd01948">
    <property type="entry name" value="EAL"/>
    <property type="match status" value="1"/>
</dbReference>